<protein>
    <submittedName>
        <fullName evidence="1">Lef11</fullName>
    </submittedName>
</protein>
<dbReference type="EMBL" id="MN481987">
    <property type="protein sequence ID" value="QKO28845.1"/>
    <property type="molecule type" value="Genomic_DNA"/>
</dbReference>
<proteinExistence type="predicted"/>
<name>A0A6N0C2D2_9ABAC</name>
<reference evidence="1" key="1">
    <citation type="submission" date="2019-09" db="EMBL/GenBank/DDBJ databases">
        <authorList>
            <person name="Tao P."/>
            <person name="Yang T."/>
            <person name="Chen J."/>
            <person name="Lin C."/>
            <person name="Hu J."/>
            <person name="Zhu Y."/>
            <person name="Lv H."/>
            <person name="Tian M."/>
            <person name="Gao Q."/>
            <person name="Jia J."/>
        </authorList>
    </citation>
    <scope>NUCLEOTIDE SEQUENCE</scope>
    <source>
        <strain evidence="1">WV103</strain>
    </source>
</reference>
<evidence type="ECO:0000313" key="1">
    <source>
        <dbReference type="EMBL" id="QKO28845.1"/>
    </source>
</evidence>
<sequence>MLAANSNERFVNICPYIFDMFLKIRLENVRQNVGHVTLVFSFIDRFPDIGVDVAAR</sequence>
<organism evidence="1">
    <name type="scientific">Spodoptera exigua multiple nucleopolyhedrovirus</name>
    <dbReference type="NCBI Taxonomy" id="10454"/>
    <lineage>
        <taxon>Viruses</taxon>
        <taxon>Viruses incertae sedis</taxon>
        <taxon>Naldaviricetes</taxon>
        <taxon>Lefavirales</taxon>
        <taxon>Baculoviridae</taxon>
        <taxon>Alphabaculovirus</taxon>
    </lineage>
</organism>
<accession>A0A6N0C2D2</accession>